<name>A0A2C6MAT7_9FIRM</name>
<dbReference type="Proteomes" id="UP000222564">
    <property type="component" value="Unassembled WGS sequence"/>
</dbReference>
<sequence>MDETTLAEFEAKYEKIFALADSENPINKADIVNNTRGRVKRSKARNLIDRLKVHEHEVLLFMRDPAIPFDNDQAERDIRMVKLHRKVSGGFRSDDGSDAFCRIRSYISSAAKQGVDMFSAIYGAQTGLPVFMR</sequence>
<protein>
    <recommendedName>
        <fullName evidence="1">Transposase IS66 central domain-containing protein</fullName>
    </recommendedName>
</protein>
<evidence type="ECO:0000313" key="3">
    <source>
        <dbReference type="Proteomes" id="UP000222564"/>
    </source>
</evidence>
<organism evidence="2 3">
    <name type="scientific">Desulforamulus profundi</name>
    <dbReference type="NCBI Taxonomy" id="1383067"/>
    <lineage>
        <taxon>Bacteria</taxon>
        <taxon>Bacillati</taxon>
        <taxon>Bacillota</taxon>
        <taxon>Clostridia</taxon>
        <taxon>Eubacteriales</taxon>
        <taxon>Peptococcaceae</taxon>
        <taxon>Desulforamulus</taxon>
    </lineage>
</organism>
<evidence type="ECO:0000313" key="2">
    <source>
        <dbReference type="EMBL" id="PHJ36712.1"/>
    </source>
</evidence>
<dbReference type="EMBL" id="AWQQ01000156">
    <property type="protein sequence ID" value="PHJ36712.1"/>
    <property type="molecule type" value="Genomic_DNA"/>
</dbReference>
<proteinExistence type="predicted"/>
<reference evidence="2 3" key="1">
    <citation type="submission" date="2013-09" db="EMBL/GenBank/DDBJ databases">
        <title>Biodegradation of hydrocarbons in the deep terrestrial subsurface : characterization of a microbial consortium composed of two Desulfotomaculum species originating from a deep geological formation.</title>
        <authorList>
            <person name="Aullo T."/>
            <person name="Berlendis S."/>
            <person name="Lascourreges J.-F."/>
            <person name="Dessort D."/>
            <person name="Saint-Laurent S."/>
            <person name="Schraauwers B."/>
            <person name="Mas J."/>
            <person name="Magot M."/>
            <person name="Ranchou-Peyruse A."/>
        </authorList>
    </citation>
    <scope>NUCLEOTIDE SEQUENCE [LARGE SCALE GENOMIC DNA]</scope>
    <source>
        <strain evidence="2 3">Bs107</strain>
    </source>
</reference>
<dbReference type="InterPro" id="IPR052344">
    <property type="entry name" value="Transposase-related"/>
</dbReference>
<dbReference type="Pfam" id="PF03050">
    <property type="entry name" value="DDE_Tnp_IS66"/>
    <property type="match status" value="1"/>
</dbReference>
<evidence type="ECO:0000259" key="1">
    <source>
        <dbReference type="Pfam" id="PF03050"/>
    </source>
</evidence>
<keyword evidence="3" id="KW-1185">Reference proteome</keyword>
<comment type="caution">
    <text evidence="2">The sequence shown here is derived from an EMBL/GenBank/DDBJ whole genome shotgun (WGS) entry which is preliminary data.</text>
</comment>
<accession>A0A2C6MAT7</accession>
<dbReference type="PANTHER" id="PTHR33678:SF1">
    <property type="entry name" value="BLL1576 PROTEIN"/>
    <property type="match status" value="1"/>
</dbReference>
<dbReference type="AlphaFoldDB" id="A0A2C6MAT7"/>
<dbReference type="InterPro" id="IPR004291">
    <property type="entry name" value="Transposase_IS66_central"/>
</dbReference>
<feature type="domain" description="Transposase IS66 central" evidence="1">
    <location>
        <begin position="34"/>
        <end position="97"/>
    </location>
</feature>
<gene>
    <name evidence="2" type="ORF">P378_20605</name>
</gene>
<dbReference type="PANTHER" id="PTHR33678">
    <property type="entry name" value="BLL1576 PROTEIN"/>
    <property type="match status" value="1"/>
</dbReference>
<dbReference type="RefSeq" id="WP_180261182.1">
    <property type="nucleotide sequence ID" value="NZ_AWQQ01000156.1"/>
</dbReference>